<dbReference type="InterPro" id="IPR013830">
    <property type="entry name" value="SGNH_hydro"/>
</dbReference>
<evidence type="ECO:0000259" key="2">
    <source>
        <dbReference type="Pfam" id="PF13472"/>
    </source>
</evidence>
<dbReference type="InterPro" id="IPR051532">
    <property type="entry name" value="Ester_Hydrolysis_Enzymes"/>
</dbReference>
<accession>A0A934VRE7</accession>
<dbReference type="AlphaFoldDB" id="A0A934VRE7"/>
<dbReference type="PANTHER" id="PTHR30383:SF5">
    <property type="entry name" value="SGNH HYDROLASE-TYPE ESTERASE DOMAIN-CONTAINING PROTEIN"/>
    <property type="match status" value="1"/>
</dbReference>
<dbReference type="InterPro" id="IPR036514">
    <property type="entry name" value="SGNH_hydro_sf"/>
</dbReference>
<keyword evidence="1" id="KW-0472">Membrane</keyword>
<dbReference type="PANTHER" id="PTHR30383">
    <property type="entry name" value="THIOESTERASE 1/PROTEASE 1/LYSOPHOSPHOLIPASE L1"/>
    <property type="match status" value="1"/>
</dbReference>
<feature type="transmembrane region" description="Helical" evidence="1">
    <location>
        <begin position="5"/>
        <end position="21"/>
    </location>
</feature>
<name>A0A934VRE7_9BACT</name>
<dbReference type="Pfam" id="PF13472">
    <property type="entry name" value="Lipase_GDSL_2"/>
    <property type="match status" value="1"/>
</dbReference>
<organism evidence="3 4">
    <name type="scientific">Pelagicoccus mobilis</name>
    <dbReference type="NCBI Taxonomy" id="415221"/>
    <lineage>
        <taxon>Bacteria</taxon>
        <taxon>Pseudomonadati</taxon>
        <taxon>Verrucomicrobiota</taxon>
        <taxon>Opitutia</taxon>
        <taxon>Puniceicoccales</taxon>
        <taxon>Pelagicoccaceae</taxon>
        <taxon>Pelagicoccus</taxon>
    </lineage>
</organism>
<evidence type="ECO:0000313" key="4">
    <source>
        <dbReference type="Proteomes" id="UP000617628"/>
    </source>
</evidence>
<keyword evidence="1" id="KW-1133">Transmembrane helix</keyword>
<dbReference type="GO" id="GO:0004622">
    <property type="term" value="F:phosphatidylcholine lysophospholipase activity"/>
    <property type="evidence" value="ECO:0007669"/>
    <property type="project" value="TreeGrafter"/>
</dbReference>
<dbReference type="Proteomes" id="UP000617628">
    <property type="component" value="Unassembled WGS sequence"/>
</dbReference>
<evidence type="ECO:0000313" key="3">
    <source>
        <dbReference type="EMBL" id="MBK1879322.1"/>
    </source>
</evidence>
<keyword evidence="1" id="KW-0812">Transmembrane</keyword>
<feature type="domain" description="SGNH hydrolase-type esterase" evidence="2">
    <location>
        <begin position="52"/>
        <end position="217"/>
    </location>
</feature>
<dbReference type="SUPFAM" id="SSF52266">
    <property type="entry name" value="SGNH hydrolase"/>
    <property type="match status" value="1"/>
</dbReference>
<dbReference type="EMBL" id="JAENIL010000045">
    <property type="protein sequence ID" value="MBK1879322.1"/>
    <property type="molecule type" value="Genomic_DNA"/>
</dbReference>
<dbReference type="RefSeq" id="WP_200357535.1">
    <property type="nucleotide sequence ID" value="NZ_JAENIL010000045.1"/>
</dbReference>
<protein>
    <submittedName>
        <fullName evidence="3">SGNH/GDSL hydrolase family protein</fullName>
    </submittedName>
</protein>
<proteinExistence type="predicted"/>
<comment type="caution">
    <text evidence="3">The sequence shown here is derived from an EMBL/GenBank/DDBJ whole genome shotgun (WGS) entry which is preliminary data.</text>
</comment>
<reference evidence="3" key="1">
    <citation type="submission" date="2021-01" db="EMBL/GenBank/DDBJ databases">
        <title>Modified the classification status of verrucomicrobia.</title>
        <authorList>
            <person name="Feng X."/>
        </authorList>
    </citation>
    <scope>NUCLEOTIDE SEQUENCE</scope>
    <source>
        <strain evidence="3">KCTC 13126</strain>
    </source>
</reference>
<gene>
    <name evidence="3" type="ORF">JIN87_20715</name>
</gene>
<keyword evidence="4" id="KW-1185">Reference proteome</keyword>
<keyword evidence="3" id="KW-0378">Hydrolase</keyword>
<evidence type="ECO:0000256" key="1">
    <source>
        <dbReference type="SAM" id="Phobius"/>
    </source>
</evidence>
<sequence length="287" mass="32315">MFELLLAICVVVVVVGIWFFLRLRRVFGGDRLESLADDAAKGRERGERLLVCFGDSLTLGHHSYNWVSDLEKSEESAGYAVLNAGCNGELAYNLVQRLESVTELKPERVTLLVGTNDARAIDNLDAAKVYQKGQKLPQLPDEAFFEANFETLLCELESRCDAEVIVVGIPMLGERQGEPVNELVERMNGYMRDRSSAHGMEFVDLYGALREHLRGQDTSAGPSYSGSASLRLMMKSVFLRFGFGWSWQRIAKRNRLLVLTDMIHLNETGGRILLELVRERLSVLNRE</sequence>
<dbReference type="Gene3D" id="3.40.50.1110">
    <property type="entry name" value="SGNH hydrolase"/>
    <property type="match status" value="1"/>
</dbReference>